<feature type="compositionally biased region" description="Pro residues" evidence="15">
    <location>
        <begin position="541"/>
        <end position="557"/>
    </location>
</feature>
<dbReference type="GO" id="GO:0061001">
    <property type="term" value="P:regulation of dendritic spine morphogenesis"/>
    <property type="evidence" value="ECO:0007669"/>
    <property type="project" value="TreeGrafter"/>
</dbReference>
<evidence type="ECO:0000256" key="10">
    <source>
        <dbReference type="ARBA" id="ARBA00059236"/>
    </source>
</evidence>
<dbReference type="EMBL" id="JWIN03000016">
    <property type="protein sequence ID" value="KAB1265386.1"/>
    <property type="molecule type" value="Genomic_DNA"/>
</dbReference>
<feature type="domain" description="BAR" evidence="17">
    <location>
        <begin position="23"/>
        <end position="258"/>
    </location>
</feature>
<dbReference type="GO" id="GO:0098887">
    <property type="term" value="P:neurotransmitter receptor transport, endosome to postsynaptic membrane"/>
    <property type="evidence" value="ECO:0007669"/>
    <property type="project" value="TreeGrafter"/>
</dbReference>
<dbReference type="Pfam" id="PF00620">
    <property type="entry name" value="RhoGAP"/>
    <property type="match status" value="1"/>
</dbReference>
<evidence type="ECO:0000256" key="1">
    <source>
        <dbReference type="ARBA" id="ARBA00004172"/>
    </source>
</evidence>
<dbReference type="GO" id="GO:0035021">
    <property type="term" value="P:negative regulation of Rac protein signal transduction"/>
    <property type="evidence" value="ECO:0007669"/>
    <property type="project" value="TreeGrafter"/>
</dbReference>
<evidence type="ECO:0000256" key="15">
    <source>
        <dbReference type="SAM" id="MobiDB-lite"/>
    </source>
</evidence>
<feature type="compositionally biased region" description="Polar residues" evidence="15">
    <location>
        <begin position="627"/>
        <end position="638"/>
    </location>
</feature>
<dbReference type="AlphaFoldDB" id="A0A5N4D2R9"/>
<comment type="function">
    <text evidence="10">GTPase-activating protein (GAP) that stimulates the GTPase activity of Rho-type GTPases. Thereby, controls Rho-type GTPases cycling between their active GTP-bound and inactive GDP-bound states. Acts as a GAP at least for CDC42 and RAC1. In neurons, is involved in dendritic spine formation and synaptic plasticity in a specific RAC1-GAP activity. Limits the initiation of exploratory dendritic filopodia. Recruited to actin-patches that seed filopodia, binds specifically to plasma membrane sections that are deformed inward by acto-myosin mediated contractile forces. Acts through GAP activity on RAC1 to reduce actin polymerization necessary for filopodia formation. In association with SHANK3, promotes GRIA1 exocytosis from recycling endosomes and spine morphological changes associated to long-term potentiation.</text>
</comment>
<feature type="region of interest" description="Disordered" evidence="15">
    <location>
        <begin position="476"/>
        <end position="503"/>
    </location>
</feature>
<dbReference type="PANTHER" id="PTHR14130">
    <property type="entry name" value="3BP-1 RELATED RHOGAP"/>
    <property type="match status" value="1"/>
</dbReference>
<evidence type="ECO:0000256" key="8">
    <source>
        <dbReference type="ARBA" id="ARBA00023273"/>
    </source>
</evidence>
<evidence type="ECO:0000259" key="16">
    <source>
        <dbReference type="PROSITE" id="PS50238"/>
    </source>
</evidence>
<sequence length="815" mass="88789">MLFLTPDKPRPYRPEDSLICLLIFLSRAEKTEVLSEDLLQVEKRLELVKQVSHSTHKKLTACLQGQQGAEADKRSKKLPLTTLAQCLMEGSAILGDDTLLGKMLKLCGETEDKLAQELIHFELQVERDVIEPLFLLAEVEIPNIQKQRKHLAKLVLDMDASRTRWQQTSKSLGLSSSSQPAGAKADALREEMEEAANRVEICRDQLSADMYSFVAKEIDYANYFQTLIEVQAEYHRKSLTLLQAVLPLIKAQQEAWVEKPSFGKPLEEHLMISGREIAFPIEACVTMLLECGMQEEGLFRVAPSASKLKKLKAALDCCVVDVQEYSADPHAIAGALKSYLRELPEPLMTFELYDEWIQASNIPEQDKRLQALWNACEKLPTANHSNIRYLIKFLSKLSEYQDVNKMTPTNMAIVLGPNLLWPQAEGNITEMMTTVSLQIVGIVEPIIQHADWFFPGEIEFNITGNYGSPVHVNHNANYSSMPSPDMDPADRRQPEQARRPLSVATDNMMLEFYKKDGMGVRVMETSWVARRAPRPAEGVCAPPPTQPRPPPSSPAPPRCRRAPGAAPDGPAPPALSPSGLGLQPGAERTSTSKSKEPSPGSGQKGSPGSSQGTPCPGTQPGPQLGTSPSQPSADQSPHTLRKVSKKLAPIPPKVPFGQPGPVPEPPAGQPSPLSLSPTPPSTPSPYGLSYPPGYALASGQLSPAAAAPPLASPSGFTSTLSKSRPTPKPRQRPTLPPPQPPTVSLAASSPQSAEHPVLDGVSPGESMSTDLVHFDVPSIHVELGSTLRLSPLEHVRRHSAAEKRDSEEESESTAL</sequence>
<dbReference type="SUPFAM" id="SSF48350">
    <property type="entry name" value="GTPase activation domain, GAP"/>
    <property type="match status" value="1"/>
</dbReference>
<dbReference type="PANTHER" id="PTHR14130:SF13">
    <property type="entry name" value="RHO GTPASE-ACTIVATING PROTEIN 44"/>
    <property type="match status" value="1"/>
</dbReference>
<reference evidence="18 19" key="2">
    <citation type="journal article" date="2019" name="Mol. Ecol. Resour.">
        <title>Improving Illumina assemblies with Hi-C and long reads: an example with the North African dromedary.</title>
        <authorList>
            <person name="Elbers J.P."/>
            <person name="Rogers M.F."/>
            <person name="Perelman P.L."/>
            <person name="Proskuryakova A.A."/>
            <person name="Serdyukova N.A."/>
            <person name="Johnson W.E."/>
            <person name="Horin P."/>
            <person name="Corander J."/>
            <person name="Murphy D."/>
            <person name="Burger P.A."/>
        </authorList>
    </citation>
    <scope>NUCLEOTIDE SEQUENCE [LARGE SCALE GENOMIC DNA]</scope>
    <source>
        <strain evidence="18">Drom800</strain>
        <tissue evidence="18">Blood</tissue>
    </source>
</reference>
<dbReference type="Proteomes" id="UP000299084">
    <property type="component" value="Unassembled WGS sequence"/>
</dbReference>
<keyword evidence="8" id="KW-0966">Cell projection</keyword>
<evidence type="ECO:0000259" key="17">
    <source>
        <dbReference type="PROSITE" id="PS51021"/>
    </source>
</evidence>
<keyword evidence="5" id="KW-0597">Phosphoprotein</keyword>
<evidence type="ECO:0000313" key="19">
    <source>
        <dbReference type="Proteomes" id="UP000299084"/>
    </source>
</evidence>
<feature type="compositionally biased region" description="Basic and acidic residues" evidence="15">
    <location>
        <begin position="488"/>
        <end position="498"/>
    </location>
</feature>
<evidence type="ECO:0000256" key="13">
    <source>
        <dbReference type="ARBA" id="ARBA00074989"/>
    </source>
</evidence>
<dbReference type="GO" id="GO:0055037">
    <property type="term" value="C:recycling endosome"/>
    <property type="evidence" value="ECO:0007669"/>
    <property type="project" value="UniProtKB-SubCell"/>
</dbReference>
<dbReference type="SMART" id="SM00324">
    <property type="entry name" value="RhoGAP"/>
    <property type="match status" value="1"/>
</dbReference>
<accession>A0A5N4D2R9</accession>
<evidence type="ECO:0000256" key="6">
    <source>
        <dbReference type="ARBA" id="ARBA00022753"/>
    </source>
</evidence>
<dbReference type="SMART" id="SM00721">
    <property type="entry name" value="BAR"/>
    <property type="match status" value="1"/>
</dbReference>
<dbReference type="EMBL" id="JWIN03000016">
    <property type="protein sequence ID" value="KAB1265387.1"/>
    <property type="molecule type" value="Genomic_DNA"/>
</dbReference>
<proteinExistence type="predicted"/>
<feature type="domain" description="Rho-GAP" evidence="16">
    <location>
        <begin position="264"/>
        <end position="454"/>
    </location>
</feature>
<protein>
    <recommendedName>
        <fullName evidence="12">Rho GTPase-activating protein 44</fullName>
    </recommendedName>
    <alternativeName>
        <fullName evidence="13">Rho-type GTPase-activating protein RICH2</fullName>
    </alternativeName>
    <alternativeName>
        <fullName evidence="14">RhoGAP interacting with CIP4 homologs protein 2</fullName>
    </alternativeName>
</protein>
<reference evidence="18" key="1">
    <citation type="submission" date="2014-12" db="EMBL/GenBank/DDBJ databases">
        <authorList>
            <person name="Fitak R."/>
            <person name="Mohandesan E."/>
            <person name="Burger P.A."/>
            <person name="Jukka C."/>
        </authorList>
    </citation>
    <scope>NUCLEOTIDE SEQUENCE</scope>
    <source>
        <strain evidence="18">Drom800</strain>
        <tissue evidence="18">Blood</tissue>
    </source>
</reference>
<dbReference type="STRING" id="9838.ENSCDRP00005013362"/>
<keyword evidence="7" id="KW-0770">Synapse</keyword>
<dbReference type="GO" id="GO:0031256">
    <property type="term" value="C:leading edge membrane"/>
    <property type="evidence" value="ECO:0007669"/>
    <property type="project" value="TreeGrafter"/>
</dbReference>
<keyword evidence="4" id="KW-0343">GTPase activation</keyword>
<feature type="region of interest" description="Disordered" evidence="15">
    <location>
        <begin position="535"/>
        <end position="769"/>
    </location>
</feature>
<evidence type="ECO:0000256" key="5">
    <source>
        <dbReference type="ARBA" id="ARBA00022553"/>
    </source>
</evidence>
<dbReference type="Gene3D" id="1.10.555.10">
    <property type="entry name" value="Rho GTPase activation protein"/>
    <property type="match status" value="1"/>
</dbReference>
<comment type="subunit">
    <text evidence="11">Interacts with BST2 (via cytoplasmic domain). Interacts (probably via PDZ-binding motif) with SHANK3 (via PDZ domain); the interaction takes place in dendritic spines and promotes GRIA1 exocytosis.</text>
</comment>
<dbReference type="InterPro" id="IPR004148">
    <property type="entry name" value="BAR_dom"/>
</dbReference>
<dbReference type="GO" id="GO:0007165">
    <property type="term" value="P:signal transduction"/>
    <property type="evidence" value="ECO:0007669"/>
    <property type="project" value="InterPro"/>
</dbReference>
<dbReference type="FunFam" id="1.20.1270.60:FF:000018">
    <property type="entry name" value="Rho GTPase activating protein 44"/>
    <property type="match status" value="1"/>
</dbReference>
<feature type="compositionally biased region" description="Pro residues" evidence="15">
    <location>
        <begin position="649"/>
        <end position="669"/>
    </location>
</feature>
<feature type="compositionally biased region" description="Low complexity" evidence="15">
    <location>
        <begin position="684"/>
        <end position="714"/>
    </location>
</feature>
<dbReference type="InterPro" id="IPR000198">
    <property type="entry name" value="RhoGAP_dom"/>
</dbReference>
<dbReference type="FunFam" id="1.10.555.10:FF:000001">
    <property type="entry name" value="Rho GTPase activating protein 44"/>
    <property type="match status" value="1"/>
</dbReference>
<organism evidence="18 19">
    <name type="scientific">Camelus dromedarius</name>
    <name type="common">Dromedary</name>
    <name type="synonym">Arabian camel</name>
    <dbReference type="NCBI Taxonomy" id="9838"/>
    <lineage>
        <taxon>Eukaryota</taxon>
        <taxon>Metazoa</taxon>
        <taxon>Chordata</taxon>
        <taxon>Craniata</taxon>
        <taxon>Vertebrata</taxon>
        <taxon>Euteleostomi</taxon>
        <taxon>Mammalia</taxon>
        <taxon>Eutheria</taxon>
        <taxon>Laurasiatheria</taxon>
        <taxon>Artiodactyla</taxon>
        <taxon>Tylopoda</taxon>
        <taxon>Camelidae</taxon>
        <taxon>Camelus</taxon>
    </lineage>
</organism>
<dbReference type="InterPro" id="IPR008936">
    <property type="entry name" value="Rho_GTPase_activation_prot"/>
</dbReference>
<dbReference type="Gene3D" id="1.20.1270.60">
    <property type="entry name" value="Arfaptin homology (AH) domain/BAR domain"/>
    <property type="match status" value="1"/>
</dbReference>
<comment type="caution">
    <text evidence="18">The sequence shown here is derived from an EMBL/GenBank/DDBJ whole genome shotgun (WGS) entry which is preliminary data.</text>
</comment>
<gene>
    <name evidence="18" type="ORF">Cadr_000018549</name>
</gene>
<keyword evidence="19" id="KW-1185">Reference proteome</keyword>
<dbReference type="PROSITE" id="PS51021">
    <property type="entry name" value="BAR"/>
    <property type="match status" value="1"/>
</dbReference>
<dbReference type="InterPro" id="IPR047165">
    <property type="entry name" value="RHG17/44/SH3BP1-like"/>
</dbReference>
<evidence type="ECO:0000256" key="3">
    <source>
        <dbReference type="ARBA" id="ARBA00004552"/>
    </source>
</evidence>
<feature type="region of interest" description="Disordered" evidence="15">
    <location>
        <begin position="785"/>
        <end position="815"/>
    </location>
</feature>
<comment type="subcellular location">
    <subcellularLocation>
        <location evidence="2">Cell projection</location>
        <location evidence="2">Dendrite</location>
    </subcellularLocation>
    <subcellularLocation>
        <location evidence="3">Cell projection</location>
        <location evidence="3">Dendritic spine</location>
    </subcellularLocation>
    <subcellularLocation>
        <location evidence="9">Presynapse</location>
    </subcellularLocation>
    <subcellularLocation>
        <location evidence="1">Recycling endosome</location>
    </subcellularLocation>
</comment>
<evidence type="ECO:0000256" key="2">
    <source>
        <dbReference type="ARBA" id="ARBA00004279"/>
    </source>
</evidence>
<dbReference type="GO" id="GO:0014069">
    <property type="term" value="C:postsynaptic density"/>
    <property type="evidence" value="ECO:0007669"/>
    <property type="project" value="TreeGrafter"/>
</dbReference>
<evidence type="ECO:0000256" key="11">
    <source>
        <dbReference type="ARBA" id="ARBA00063387"/>
    </source>
</evidence>
<dbReference type="GO" id="GO:0005096">
    <property type="term" value="F:GTPase activator activity"/>
    <property type="evidence" value="ECO:0007669"/>
    <property type="project" value="UniProtKB-KW"/>
</dbReference>
<evidence type="ECO:0000256" key="9">
    <source>
        <dbReference type="ARBA" id="ARBA00034106"/>
    </source>
</evidence>
<dbReference type="GO" id="GO:0098886">
    <property type="term" value="P:modification of dendritic spine"/>
    <property type="evidence" value="ECO:0007669"/>
    <property type="project" value="TreeGrafter"/>
</dbReference>
<evidence type="ECO:0000256" key="14">
    <source>
        <dbReference type="ARBA" id="ARBA00076927"/>
    </source>
</evidence>
<evidence type="ECO:0000313" key="18">
    <source>
        <dbReference type="EMBL" id="KAB1265387.1"/>
    </source>
</evidence>
<dbReference type="PROSITE" id="PS50238">
    <property type="entry name" value="RHOGAP"/>
    <property type="match status" value="1"/>
</dbReference>
<dbReference type="InterPro" id="IPR027267">
    <property type="entry name" value="AH/BAR_dom_sf"/>
</dbReference>
<dbReference type="GO" id="GO:0032956">
    <property type="term" value="P:regulation of actin cytoskeleton organization"/>
    <property type="evidence" value="ECO:0007669"/>
    <property type="project" value="TreeGrafter"/>
</dbReference>
<dbReference type="SUPFAM" id="SSF103657">
    <property type="entry name" value="BAR/IMD domain-like"/>
    <property type="match status" value="1"/>
</dbReference>
<keyword evidence="6" id="KW-0967">Endosome</keyword>
<dbReference type="GO" id="GO:0048786">
    <property type="term" value="C:presynaptic active zone"/>
    <property type="evidence" value="ECO:0007669"/>
    <property type="project" value="TreeGrafter"/>
</dbReference>
<feature type="compositionally biased region" description="Low complexity" evidence="15">
    <location>
        <begin position="576"/>
        <end position="626"/>
    </location>
</feature>
<evidence type="ECO:0000256" key="12">
    <source>
        <dbReference type="ARBA" id="ARBA00070278"/>
    </source>
</evidence>
<feature type="compositionally biased region" description="Basic and acidic residues" evidence="15">
    <location>
        <begin position="791"/>
        <end position="806"/>
    </location>
</feature>
<dbReference type="Pfam" id="PF03114">
    <property type="entry name" value="BAR"/>
    <property type="match status" value="1"/>
</dbReference>
<dbReference type="GO" id="GO:0043197">
    <property type="term" value="C:dendritic spine"/>
    <property type="evidence" value="ECO:0007669"/>
    <property type="project" value="UniProtKB-SubCell"/>
</dbReference>
<evidence type="ECO:0000256" key="4">
    <source>
        <dbReference type="ARBA" id="ARBA00022468"/>
    </source>
</evidence>
<evidence type="ECO:0000256" key="7">
    <source>
        <dbReference type="ARBA" id="ARBA00023018"/>
    </source>
</evidence>
<name>A0A5N4D2R9_CAMDR</name>